<feature type="transmembrane region" description="Helical" evidence="8">
    <location>
        <begin position="373"/>
        <end position="390"/>
    </location>
</feature>
<dbReference type="EMBL" id="BAABFC010000018">
    <property type="protein sequence ID" value="GAA4502034.1"/>
    <property type="molecule type" value="Genomic_DNA"/>
</dbReference>
<evidence type="ECO:0000256" key="3">
    <source>
        <dbReference type="ARBA" id="ARBA00022676"/>
    </source>
</evidence>
<comment type="subcellular location">
    <subcellularLocation>
        <location evidence="1">Cell membrane</location>
        <topology evidence="1">Multi-pass membrane protein</topology>
    </subcellularLocation>
</comment>
<feature type="transmembrane region" description="Helical" evidence="8">
    <location>
        <begin position="292"/>
        <end position="311"/>
    </location>
</feature>
<dbReference type="Proteomes" id="UP001501321">
    <property type="component" value="Unassembled WGS sequence"/>
</dbReference>
<keyword evidence="11" id="KW-1185">Reference proteome</keyword>
<evidence type="ECO:0000256" key="5">
    <source>
        <dbReference type="ARBA" id="ARBA00022692"/>
    </source>
</evidence>
<feature type="transmembrane region" description="Helical" evidence="8">
    <location>
        <begin position="129"/>
        <end position="155"/>
    </location>
</feature>
<sequence length="518" mass="58583">MISRARAFVWLGPALACLLVLWLLLCRLYVLPVMPVDETRYLSVTWEMWQSGQWWLPLINGEPYAHKPPLLSWLVALAWQLFGVSDRVSLMVVPLVGLGNFWLLSALVRRLAPSQLRTAWRAPLLLASLLIWQLYCAITFFDQLMSLGVLASLYALLRHQAGDGRRWFWLAGLAMGWSLLAKGPVLLVYLLPLVLGAKFWLPSHWSREGWFKTAGLALLVGIVVILCWALPAAWFGGAAYAKQIFWSQSAGRMADSFAHARPFYWYLLLLPPMLLPWPLVWRWRRPDGTDPLLRLALWGLLPQLLVFSLISGKQPHYLLPCMPFAALALARLLPRQLTRTWGVMVLLGLLALACASLPELAGRLFVAAQVAPAWRALALLPLALLVWLWRRPGLTPVVLLFPLCLGAMLLPLQAGFQRYYDLTPMARVVVAAQQAGRPVAHLGKYHDQFRYLGRGEHPLTVLEQPQVAAWFADHPDGLLVLDRHQPPADWLTAARFHQPYRTRELLLLDRAGWQQLSP</sequence>
<feature type="transmembrane region" description="Helical" evidence="8">
    <location>
        <begin position="263"/>
        <end position="280"/>
    </location>
</feature>
<evidence type="ECO:0000256" key="8">
    <source>
        <dbReference type="SAM" id="Phobius"/>
    </source>
</evidence>
<dbReference type="PANTHER" id="PTHR33908:SF3">
    <property type="entry name" value="UNDECAPRENYL PHOSPHATE-ALPHA-4-AMINO-4-DEOXY-L-ARABINOSE ARABINOSYL TRANSFERASE"/>
    <property type="match status" value="1"/>
</dbReference>
<evidence type="ECO:0000313" key="11">
    <source>
        <dbReference type="Proteomes" id="UP001501321"/>
    </source>
</evidence>
<feature type="domain" description="Glycosyltransferase RgtA/B/C/D-like" evidence="9">
    <location>
        <begin position="66"/>
        <end position="228"/>
    </location>
</feature>
<protein>
    <recommendedName>
        <fullName evidence="9">Glycosyltransferase RgtA/B/C/D-like domain-containing protein</fullName>
    </recommendedName>
</protein>
<evidence type="ECO:0000256" key="2">
    <source>
        <dbReference type="ARBA" id="ARBA00022475"/>
    </source>
</evidence>
<keyword evidence="6 8" id="KW-1133">Transmembrane helix</keyword>
<dbReference type="InterPro" id="IPR038731">
    <property type="entry name" value="RgtA/B/C-like"/>
</dbReference>
<evidence type="ECO:0000259" key="9">
    <source>
        <dbReference type="Pfam" id="PF13231"/>
    </source>
</evidence>
<dbReference type="Pfam" id="PF13231">
    <property type="entry name" value="PMT_2"/>
    <property type="match status" value="1"/>
</dbReference>
<evidence type="ECO:0000256" key="4">
    <source>
        <dbReference type="ARBA" id="ARBA00022679"/>
    </source>
</evidence>
<dbReference type="InterPro" id="IPR050297">
    <property type="entry name" value="LipidA_mod_glycosyltrf_83"/>
</dbReference>
<dbReference type="RefSeq" id="WP_345013834.1">
    <property type="nucleotide sequence ID" value="NZ_BAABFC010000018.1"/>
</dbReference>
<feature type="transmembrane region" description="Helical" evidence="8">
    <location>
        <begin position="88"/>
        <end position="108"/>
    </location>
</feature>
<feature type="transmembrane region" description="Helical" evidence="8">
    <location>
        <begin position="397"/>
        <end position="416"/>
    </location>
</feature>
<feature type="transmembrane region" description="Helical" evidence="8">
    <location>
        <begin position="317"/>
        <end position="334"/>
    </location>
</feature>
<feature type="transmembrane region" description="Helical" evidence="8">
    <location>
        <begin position="341"/>
        <end position="361"/>
    </location>
</feature>
<feature type="transmembrane region" description="Helical" evidence="8">
    <location>
        <begin position="167"/>
        <end position="195"/>
    </location>
</feature>
<gene>
    <name evidence="10" type="ORF">GCM10023095_26080</name>
</gene>
<keyword evidence="7 8" id="KW-0472">Membrane</keyword>
<evidence type="ECO:0000256" key="7">
    <source>
        <dbReference type="ARBA" id="ARBA00023136"/>
    </source>
</evidence>
<evidence type="ECO:0000256" key="1">
    <source>
        <dbReference type="ARBA" id="ARBA00004651"/>
    </source>
</evidence>
<dbReference type="PANTHER" id="PTHR33908">
    <property type="entry name" value="MANNOSYLTRANSFERASE YKCB-RELATED"/>
    <property type="match status" value="1"/>
</dbReference>
<keyword evidence="3" id="KW-0328">Glycosyltransferase</keyword>
<feature type="transmembrane region" description="Helical" evidence="8">
    <location>
        <begin position="216"/>
        <end position="236"/>
    </location>
</feature>
<evidence type="ECO:0000313" key="10">
    <source>
        <dbReference type="EMBL" id="GAA4502034.1"/>
    </source>
</evidence>
<keyword evidence="4" id="KW-0808">Transferase</keyword>
<keyword evidence="2" id="KW-1003">Cell membrane</keyword>
<proteinExistence type="predicted"/>
<reference evidence="11" key="1">
    <citation type="journal article" date="2019" name="Int. J. Syst. Evol. Microbiol.">
        <title>The Global Catalogue of Microorganisms (GCM) 10K type strain sequencing project: providing services to taxonomists for standard genome sequencing and annotation.</title>
        <authorList>
            <consortium name="The Broad Institute Genomics Platform"/>
            <consortium name="The Broad Institute Genome Sequencing Center for Infectious Disease"/>
            <person name="Wu L."/>
            <person name="Ma J."/>
        </authorList>
    </citation>
    <scope>NUCLEOTIDE SEQUENCE [LARGE SCALE GENOMIC DNA]</scope>
    <source>
        <strain evidence="11">JCM 32226</strain>
    </source>
</reference>
<name>A0ABP8QHM1_9GAMM</name>
<evidence type="ECO:0000256" key="6">
    <source>
        <dbReference type="ARBA" id="ARBA00022989"/>
    </source>
</evidence>
<organism evidence="10 11">
    <name type="scientific">Pseudaeromonas paramecii</name>
    <dbReference type="NCBI Taxonomy" id="2138166"/>
    <lineage>
        <taxon>Bacteria</taxon>
        <taxon>Pseudomonadati</taxon>
        <taxon>Pseudomonadota</taxon>
        <taxon>Gammaproteobacteria</taxon>
        <taxon>Aeromonadales</taxon>
        <taxon>Aeromonadaceae</taxon>
        <taxon>Pseudaeromonas</taxon>
    </lineage>
</organism>
<accession>A0ABP8QHM1</accession>
<feature type="transmembrane region" description="Helical" evidence="8">
    <location>
        <begin position="7"/>
        <end position="30"/>
    </location>
</feature>
<keyword evidence="5 8" id="KW-0812">Transmembrane</keyword>
<comment type="caution">
    <text evidence="10">The sequence shown here is derived from an EMBL/GenBank/DDBJ whole genome shotgun (WGS) entry which is preliminary data.</text>
</comment>